<dbReference type="Pfam" id="PF00994">
    <property type="entry name" value="MoCF_biosynth"/>
    <property type="match status" value="1"/>
</dbReference>
<dbReference type="FunFam" id="3.40.980.10:FF:000004">
    <property type="entry name" value="Molybdopterin molybdenumtransferase"/>
    <property type="match status" value="1"/>
</dbReference>
<dbReference type="Gene3D" id="3.40.980.10">
    <property type="entry name" value="MoaB/Mog-like domain"/>
    <property type="match status" value="1"/>
</dbReference>
<dbReference type="AlphaFoldDB" id="A8RZC2"/>
<comment type="pathway">
    <text evidence="3 13">Cofactor biosynthesis; molybdopterin biosynthesis.</text>
</comment>
<proteinExistence type="inferred from homology"/>
<reference evidence="15 16" key="2">
    <citation type="submission" date="2007-09" db="EMBL/GenBank/DDBJ databases">
        <title>Draft genome sequence of Clostridium bolteae (ATCC BAA-613).</title>
        <authorList>
            <person name="Sudarsanam P."/>
            <person name="Ley R."/>
            <person name="Guruge J."/>
            <person name="Turnbaugh P.J."/>
            <person name="Mahowald M."/>
            <person name="Liep D."/>
            <person name="Gordon J."/>
        </authorList>
    </citation>
    <scope>NUCLEOTIDE SEQUENCE [LARGE SCALE GENOMIC DNA]</scope>
    <source>
        <strain evidence="16">ATCC BAA-613 / DSM 15670 / CCUG 46953 / JCM 12243 / WAL 16351</strain>
    </source>
</reference>
<dbReference type="Pfam" id="PF03453">
    <property type="entry name" value="MoeA_N"/>
    <property type="match status" value="1"/>
</dbReference>
<dbReference type="FunFam" id="2.170.190.11:FF:000001">
    <property type="entry name" value="Molybdopterin molybdenumtransferase"/>
    <property type="match status" value="1"/>
</dbReference>
<dbReference type="EMBL" id="ABCC02000039">
    <property type="protein sequence ID" value="EDP14839.1"/>
    <property type="molecule type" value="Genomic_DNA"/>
</dbReference>
<dbReference type="SUPFAM" id="SSF53218">
    <property type="entry name" value="Molybdenum cofactor biosynthesis proteins"/>
    <property type="match status" value="1"/>
</dbReference>
<dbReference type="SUPFAM" id="SSF63867">
    <property type="entry name" value="MoeA C-terminal domain-like"/>
    <property type="match status" value="1"/>
</dbReference>
<comment type="function">
    <text evidence="2 13">Catalyzes the insertion of molybdate into adenylated molybdopterin with the concomitant release of AMP.</text>
</comment>
<evidence type="ECO:0000256" key="12">
    <source>
        <dbReference type="ARBA" id="ARBA00047317"/>
    </source>
</evidence>
<dbReference type="GO" id="GO:0006777">
    <property type="term" value="P:Mo-molybdopterin cofactor biosynthetic process"/>
    <property type="evidence" value="ECO:0007669"/>
    <property type="project" value="UniProtKB-UniRule"/>
</dbReference>
<evidence type="ECO:0000313" key="16">
    <source>
        <dbReference type="Proteomes" id="UP000005396"/>
    </source>
</evidence>
<comment type="caution">
    <text evidence="15">The sequence shown here is derived from an EMBL/GenBank/DDBJ whole genome shotgun (WGS) entry which is preliminary data.</text>
</comment>
<dbReference type="Gene3D" id="2.40.340.10">
    <property type="entry name" value="MoeA, C-terminal, domain IV"/>
    <property type="match status" value="1"/>
</dbReference>
<protein>
    <recommendedName>
        <fullName evidence="6 13">Molybdopterin molybdenumtransferase</fullName>
        <ecNumber evidence="5 13">2.10.1.1</ecNumber>
    </recommendedName>
</protein>
<dbReference type="InterPro" id="IPR038987">
    <property type="entry name" value="MoeA-like"/>
</dbReference>
<evidence type="ECO:0000256" key="9">
    <source>
        <dbReference type="ARBA" id="ARBA00022723"/>
    </source>
</evidence>
<evidence type="ECO:0000256" key="11">
    <source>
        <dbReference type="ARBA" id="ARBA00023150"/>
    </source>
</evidence>
<gene>
    <name evidence="15" type="ORF">CLOBOL_05386</name>
</gene>
<dbReference type="InterPro" id="IPR001453">
    <property type="entry name" value="MoaB/Mog_dom"/>
</dbReference>
<dbReference type="GO" id="GO:0061599">
    <property type="term" value="F:molybdopterin molybdotransferase activity"/>
    <property type="evidence" value="ECO:0007669"/>
    <property type="project" value="UniProtKB-UniRule"/>
</dbReference>
<reference evidence="15 16" key="1">
    <citation type="submission" date="2007-08" db="EMBL/GenBank/DDBJ databases">
        <authorList>
            <person name="Fulton L."/>
            <person name="Clifton S."/>
            <person name="Fulton B."/>
            <person name="Xu J."/>
            <person name="Minx P."/>
            <person name="Pepin K.H."/>
            <person name="Johnson M."/>
            <person name="Thiruvilangam P."/>
            <person name="Bhonagiri V."/>
            <person name="Nash W.E."/>
            <person name="Mardis E.R."/>
            <person name="Wilson R.K."/>
        </authorList>
    </citation>
    <scope>NUCLEOTIDE SEQUENCE [LARGE SCALE GENOMIC DNA]</scope>
    <source>
        <strain evidence="16">ATCC BAA-613 / DSM 15670 / CCUG 46953 / JCM 12243 / WAL 16351</strain>
    </source>
</reference>
<dbReference type="PANTHER" id="PTHR10192:SF5">
    <property type="entry name" value="GEPHYRIN"/>
    <property type="match status" value="1"/>
</dbReference>
<dbReference type="SUPFAM" id="SSF63882">
    <property type="entry name" value="MoeA N-terminal region -like"/>
    <property type="match status" value="1"/>
</dbReference>
<keyword evidence="10 13" id="KW-0460">Magnesium</keyword>
<dbReference type="UniPathway" id="UPA00344"/>
<dbReference type="PaxDb" id="411902-CLOBOL_05386"/>
<keyword evidence="9 13" id="KW-0479">Metal-binding</keyword>
<feature type="domain" description="MoaB/Mog" evidence="14">
    <location>
        <begin position="210"/>
        <end position="348"/>
    </location>
</feature>
<dbReference type="InterPro" id="IPR005111">
    <property type="entry name" value="MoeA_C_domain_IV"/>
</dbReference>
<dbReference type="GO" id="GO:0046872">
    <property type="term" value="F:metal ion binding"/>
    <property type="evidence" value="ECO:0007669"/>
    <property type="project" value="UniProtKB-UniRule"/>
</dbReference>
<dbReference type="InterPro" id="IPR036688">
    <property type="entry name" value="MoeA_C_domain_IV_sf"/>
</dbReference>
<dbReference type="Proteomes" id="UP000005396">
    <property type="component" value="Unassembled WGS sequence"/>
</dbReference>
<comment type="similarity">
    <text evidence="4 13">Belongs to the MoeA family.</text>
</comment>
<accession>A8RZC2</accession>
<dbReference type="EC" id="2.10.1.1" evidence="5 13"/>
<dbReference type="Gene3D" id="3.90.105.10">
    <property type="entry name" value="Molybdopterin biosynthesis moea protein, domain 2"/>
    <property type="match status" value="1"/>
</dbReference>
<dbReference type="Gene3D" id="2.170.190.11">
    <property type="entry name" value="Molybdopterin biosynthesis moea protein, domain 3"/>
    <property type="match status" value="1"/>
</dbReference>
<dbReference type="SMART" id="SM00852">
    <property type="entry name" value="MoCF_biosynth"/>
    <property type="match status" value="1"/>
</dbReference>
<evidence type="ECO:0000256" key="3">
    <source>
        <dbReference type="ARBA" id="ARBA00005046"/>
    </source>
</evidence>
<dbReference type="NCBIfam" id="TIGR00177">
    <property type="entry name" value="molyb_syn"/>
    <property type="match status" value="1"/>
</dbReference>
<evidence type="ECO:0000256" key="5">
    <source>
        <dbReference type="ARBA" id="ARBA00013269"/>
    </source>
</evidence>
<evidence type="ECO:0000313" key="15">
    <source>
        <dbReference type="EMBL" id="EDP14839.1"/>
    </source>
</evidence>
<name>A8RZC2_ENTBW</name>
<evidence type="ECO:0000256" key="1">
    <source>
        <dbReference type="ARBA" id="ARBA00001946"/>
    </source>
</evidence>
<evidence type="ECO:0000256" key="6">
    <source>
        <dbReference type="ARBA" id="ARBA00021108"/>
    </source>
</evidence>
<keyword evidence="11 13" id="KW-0501">Molybdenum cofactor biosynthesis</keyword>
<dbReference type="eggNOG" id="COG0303">
    <property type="taxonomic scope" value="Bacteria"/>
</dbReference>
<keyword evidence="8 13" id="KW-0808">Transferase</keyword>
<organism evidence="15 16">
    <name type="scientific">Enterocloster bolteae (strain ATCC BAA-613 / DSM 15670 / CCUG 46953 / JCM 12243 / WAL 16351)</name>
    <name type="common">Clostridium bolteae</name>
    <dbReference type="NCBI Taxonomy" id="411902"/>
    <lineage>
        <taxon>Bacteria</taxon>
        <taxon>Bacillati</taxon>
        <taxon>Bacillota</taxon>
        <taxon>Clostridia</taxon>
        <taxon>Lachnospirales</taxon>
        <taxon>Lachnospiraceae</taxon>
        <taxon>Enterocloster</taxon>
    </lineage>
</organism>
<dbReference type="GO" id="GO:0005829">
    <property type="term" value="C:cytosol"/>
    <property type="evidence" value="ECO:0007669"/>
    <property type="project" value="TreeGrafter"/>
</dbReference>
<evidence type="ECO:0000256" key="13">
    <source>
        <dbReference type="RuleBase" id="RU365090"/>
    </source>
</evidence>
<dbReference type="InterPro" id="IPR036135">
    <property type="entry name" value="MoeA_linker/N_sf"/>
</dbReference>
<evidence type="ECO:0000256" key="7">
    <source>
        <dbReference type="ARBA" id="ARBA00022505"/>
    </source>
</evidence>
<comment type="cofactor">
    <cofactor evidence="1 13">
        <name>Mg(2+)</name>
        <dbReference type="ChEBI" id="CHEBI:18420"/>
    </cofactor>
</comment>
<evidence type="ECO:0000259" key="14">
    <source>
        <dbReference type="SMART" id="SM00852"/>
    </source>
</evidence>
<dbReference type="NCBIfam" id="NF045515">
    <property type="entry name" value="Glp_gephyrin"/>
    <property type="match status" value="1"/>
</dbReference>
<evidence type="ECO:0000256" key="10">
    <source>
        <dbReference type="ARBA" id="ARBA00022842"/>
    </source>
</evidence>
<evidence type="ECO:0000256" key="4">
    <source>
        <dbReference type="ARBA" id="ARBA00010763"/>
    </source>
</evidence>
<sequence length="429" mass="46722">MFYWLGLDSSGFPGFFAYDLPWERKQMRKRNPIMLEEAQERLMKIKMKEETETVRVTEALGRVCAENIYAVMDQPPFPRSPLDGYAVRSQDTTGASKENPVRLNVIEHICAGMYPKLKIGPGEAARIMTGAPIPEGADGVIMQERTDEGSESVEIYQSVASYGNYCKEGEDTYRGALLMEKGRSIHSSHIGILSSQGIETIPVYSVPVVAIMATGDELVPVGTPLEPGKIYDSNGPLLAARIRELGMKPFLLQRGGDDTEKLAEEIRKQLTECDALITSGGVSVGVRDCMPYVAEALGADVLFHGINVKPGSPMLAMIVEGKPVFCLSGNPFAAAATFEVLVRPVLERMRGKAQWKPEILLGILKSPFPKASPCRRLVRGKIEDGKVWLPEGRHSSGMLSSMAGCNCLVDIPAGSSGLKAGEQVKVMLM</sequence>
<evidence type="ECO:0000256" key="2">
    <source>
        <dbReference type="ARBA" id="ARBA00002901"/>
    </source>
</evidence>
<evidence type="ECO:0000256" key="8">
    <source>
        <dbReference type="ARBA" id="ARBA00022679"/>
    </source>
</evidence>
<comment type="catalytic activity">
    <reaction evidence="12">
        <text>adenylyl-molybdopterin + molybdate = Mo-molybdopterin + AMP + H(+)</text>
        <dbReference type="Rhea" id="RHEA:35047"/>
        <dbReference type="ChEBI" id="CHEBI:15378"/>
        <dbReference type="ChEBI" id="CHEBI:36264"/>
        <dbReference type="ChEBI" id="CHEBI:62727"/>
        <dbReference type="ChEBI" id="CHEBI:71302"/>
        <dbReference type="ChEBI" id="CHEBI:456215"/>
        <dbReference type="EC" id="2.10.1.1"/>
    </reaction>
</comment>
<dbReference type="InterPro" id="IPR036425">
    <property type="entry name" value="MoaB/Mog-like_dom_sf"/>
</dbReference>
<dbReference type="Pfam" id="PF03454">
    <property type="entry name" value="MoeA_C"/>
    <property type="match status" value="1"/>
</dbReference>
<dbReference type="CDD" id="cd00887">
    <property type="entry name" value="MoeA"/>
    <property type="match status" value="1"/>
</dbReference>
<dbReference type="PANTHER" id="PTHR10192">
    <property type="entry name" value="MOLYBDOPTERIN BIOSYNTHESIS PROTEIN"/>
    <property type="match status" value="1"/>
</dbReference>
<dbReference type="HOGENOM" id="CLU_010186_7_1_9"/>
<keyword evidence="7 13" id="KW-0500">Molybdenum</keyword>
<dbReference type="InterPro" id="IPR005110">
    <property type="entry name" value="MoeA_linker/N"/>
</dbReference>